<accession>A0A0C3NZ94</accession>
<keyword evidence="5" id="KW-1185">Reference proteome</keyword>
<protein>
    <submittedName>
        <fullName evidence="4">Uncharacterized protein</fullName>
    </submittedName>
</protein>
<feature type="transmembrane region" description="Helical" evidence="2">
    <location>
        <begin position="46"/>
        <end position="68"/>
    </location>
</feature>
<name>A0A0C3NZ94_PISTI</name>
<dbReference type="OrthoDB" id="2668971at2759"/>
<dbReference type="HOGENOM" id="CLU_811621_0_0_1"/>
<keyword evidence="3" id="KW-0732">Signal</keyword>
<keyword evidence="2" id="KW-1133">Transmembrane helix</keyword>
<keyword evidence="2" id="KW-0472">Membrane</keyword>
<dbReference type="EMBL" id="KN831994">
    <property type="protein sequence ID" value="KIO00611.1"/>
    <property type="molecule type" value="Genomic_DNA"/>
</dbReference>
<dbReference type="Proteomes" id="UP000054217">
    <property type="component" value="Unassembled WGS sequence"/>
</dbReference>
<evidence type="ECO:0000256" key="2">
    <source>
        <dbReference type="SAM" id="Phobius"/>
    </source>
</evidence>
<reference evidence="5" key="2">
    <citation type="submission" date="2015-01" db="EMBL/GenBank/DDBJ databases">
        <title>Evolutionary Origins and Diversification of the Mycorrhizal Mutualists.</title>
        <authorList>
            <consortium name="DOE Joint Genome Institute"/>
            <consortium name="Mycorrhizal Genomics Consortium"/>
            <person name="Kohler A."/>
            <person name="Kuo A."/>
            <person name="Nagy L.G."/>
            <person name="Floudas D."/>
            <person name="Copeland A."/>
            <person name="Barry K.W."/>
            <person name="Cichocki N."/>
            <person name="Veneault-Fourrey C."/>
            <person name="LaButti K."/>
            <person name="Lindquist E.A."/>
            <person name="Lipzen A."/>
            <person name="Lundell T."/>
            <person name="Morin E."/>
            <person name="Murat C."/>
            <person name="Riley R."/>
            <person name="Ohm R."/>
            <person name="Sun H."/>
            <person name="Tunlid A."/>
            <person name="Henrissat B."/>
            <person name="Grigoriev I.V."/>
            <person name="Hibbett D.S."/>
            <person name="Martin F."/>
        </authorList>
    </citation>
    <scope>NUCLEOTIDE SEQUENCE [LARGE SCALE GENOMIC DNA]</scope>
    <source>
        <strain evidence="5">Marx 270</strain>
    </source>
</reference>
<evidence type="ECO:0000313" key="5">
    <source>
        <dbReference type="Proteomes" id="UP000054217"/>
    </source>
</evidence>
<feature type="chain" id="PRO_5002167693" evidence="3">
    <location>
        <begin position="24"/>
        <end position="342"/>
    </location>
</feature>
<keyword evidence="2" id="KW-0812">Transmembrane</keyword>
<evidence type="ECO:0000256" key="1">
    <source>
        <dbReference type="SAM" id="MobiDB-lite"/>
    </source>
</evidence>
<feature type="region of interest" description="Disordered" evidence="1">
    <location>
        <begin position="100"/>
        <end position="254"/>
    </location>
</feature>
<evidence type="ECO:0000256" key="3">
    <source>
        <dbReference type="SAM" id="SignalP"/>
    </source>
</evidence>
<proteinExistence type="predicted"/>
<feature type="region of interest" description="Disordered" evidence="1">
    <location>
        <begin position="293"/>
        <end position="342"/>
    </location>
</feature>
<gene>
    <name evidence="4" type="ORF">M404DRAFT_754887</name>
</gene>
<feature type="signal peptide" evidence="3">
    <location>
        <begin position="1"/>
        <end position="23"/>
    </location>
</feature>
<evidence type="ECO:0000313" key="4">
    <source>
        <dbReference type="EMBL" id="KIO00611.1"/>
    </source>
</evidence>
<sequence>MSFSQSPRMMPLILLSVAPCVIATSNASRSFKSVIEGIITEPRKLAVVVVCASVVIIAILMWLVHIIAGCVRKRRFRKTEGQATSPQLLSNDISVSELGTSETATKVPSPTPSTSNPPSRASLKSPINDAVNTFNTRIPAHPPSPKSSRRTSHSQTPARERRRRRPQGQDHGWRAVSHSPSSHRSSKGGQFEASEHYGSLVVNEQNPSSGGPRYARQGSRRRACPSVSWVSQGCQEGHGRHHSNSSHRGQQHGTTLRDMETVVLTHTITYPSKCAQSPSKQIPQEYIAGGSVMHRQGAVSQNPSDMEQQRHTNRVDLPSHHHGSPMVPVNDRPPPYTARSKA</sequence>
<reference evidence="4 5" key="1">
    <citation type="submission" date="2014-04" db="EMBL/GenBank/DDBJ databases">
        <authorList>
            <consortium name="DOE Joint Genome Institute"/>
            <person name="Kuo A."/>
            <person name="Kohler A."/>
            <person name="Costa M.D."/>
            <person name="Nagy L.G."/>
            <person name="Floudas D."/>
            <person name="Copeland A."/>
            <person name="Barry K.W."/>
            <person name="Cichocki N."/>
            <person name="Veneault-Fourrey C."/>
            <person name="LaButti K."/>
            <person name="Lindquist E.A."/>
            <person name="Lipzen A."/>
            <person name="Lundell T."/>
            <person name="Morin E."/>
            <person name="Murat C."/>
            <person name="Sun H."/>
            <person name="Tunlid A."/>
            <person name="Henrissat B."/>
            <person name="Grigoriev I.V."/>
            <person name="Hibbett D.S."/>
            <person name="Martin F."/>
            <person name="Nordberg H.P."/>
            <person name="Cantor M.N."/>
            <person name="Hua S.X."/>
        </authorList>
    </citation>
    <scope>NUCLEOTIDE SEQUENCE [LARGE SCALE GENOMIC DNA]</scope>
    <source>
        <strain evidence="4 5">Marx 270</strain>
    </source>
</reference>
<dbReference type="AlphaFoldDB" id="A0A0C3NZ94"/>
<organism evidence="4 5">
    <name type="scientific">Pisolithus tinctorius Marx 270</name>
    <dbReference type="NCBI Taxonomy" id="870435"/>
    <lineage>
        <taxon>Eukaryota</taxon>
        <taxon>Fungi</taxon>
        <taxon>Dikarya</taxon>
        <taxon>Basidiomycota</taxon>
        <taxon>Agaricomycotina</taxon>
        <taxon>Agaricomycetes</taxon>
        <taxon>Agaricomycetidae</taxon>
        <taxon>Boletales</taxon>
        <taxon>Sclerodermatineae</taxon>
        <taxon>Pisolithaceae</taxon>
        <taxon>Pisolithus</taxon>
    </lineage>
</organism>
<dbReference type="InParanoid" id="A0A0C3NZ94"/>
<feature type="compositionally biased region" description="Basic and acidic residues" evidence="1">
    <location>
        <begin position="307"/>
        <end position="319"/>
    </location>
</feature>